<dbReference type="RefSeq" id="WP_259539912.1">
    <property type="nucleotide sequence ID" value="NZ_JANLCJ010000005.1"/>
</dbReference>
<proteinExistence type="predicted"/>
<dbReference type="EMBL" id="JANLCJ010000005">
    <property type="protein sequence ID" value="MCS5735004.1"/>
    <property type="molecule type" value="Genomic_DNA"/>
</dbReference>
<reference evidence="1" key="1">
    <citation type="submission" date="2022-08" db="EMBL/GenBank/DDBJ databases">
        <authorList>
            <person name="Deng Y."/>
            <person name="Han X.-F."/>
            <person name="Zhang Y.-Q."/>
        </authorList>
    </citation>
    <scope>NUCLEOTIDE SEQUENCE</scope>
    <source>
        <strain evidence="1">CPCC 203386</strain>
    </source>
</reference>
<dbReference type="Proteomes" id="UP001165586">
    <property type="component" value="Unassembled WGS sequence"/>
</dbReference>
<evidence type="ECO:0000313" key="2">
    <source>
        <dbReference type="Proteomes" id="UP001165586"/>
    </source>
</evidence>
<gene>
    <name evidence="1" type="ORF">N1032_14760</name>
</gene>
<accession>A0ABT2H522</accession>
<keyword evidence="2" id="KW-1185">Reference proteome</keyword>
<protein>
    <submittedName>
        <fullName evidence="1">Uncharacterized protein</fullName>
    </submittedName>
</protein>
<evidence type="ECO:0000313" key="1">
    <source>
        <dbReference type="EMBL" id="MCS5735004.1"/>
    </source>
</evidence>
<comment type="caution">
    <text evidence="1">The sequence shown here is derived from an EMBL/GenBank/DDBJ whole genome shotgun (WGS) entry which is preliminary data.</text>
</comment>
<name>A0ABT2H522_9MICO</name>
<sequence>MSMIHSLNWYRRHHLEHPDLALWPRAAAVTRDDVTIAGESMAGMARAVGTPCTRVSESAVGSWSAATRDRHCAIVVTAVEAVTVAPDGDGYDLWLDAELDGCEPLESTFRLIGRESRAQDALFVARPCRRYGDLQCVLPLDIRAGDLVAFVIARPVALHDIRRRSQHPERLS</sequence>
<organism evidence="1 2">
    <name type="scientific">Herbiconiux daphne</name>
    <dbReference type="NCBI Taxonomy" id="2970914"/>
    <lineage>
        <taxon>Bacteria</taxon>
        <taxon>Bacillati</taxon>
        <taxon>Actinomycetota</taxon>
        <taxon>Actinomycetes</taxon>
        <taxon>Micrococcales</taxon>
        <taxon>Microbacteriaceae</taxon>
        <taxon>Herbiconiux</taxon>
    </lineage>
</organism>